<evidence type="ECO:0000256" key="3">
    <source>
        <dbReference type="ARBA" id="ARBA00023163"/>
    </source>
</evidence>
<reference evidence="6" key="1">
    <citation type="journal article" date="2014" name="Genome Announc.">
        <title>Complete Genome Sequence of Campylobacter iguaniorum Strain 1485ET, Isolated from a Bearded Dragon (Pogona vitticeps).</title>
        <authorList>
            <person name="Gilbert M.J."/>
            <person name="Miller W.G."/>
            <person name="Yee E."/>
            <person name="Kik M."/>
            <person name="Wagenaar J.A."/>
            <person name="Duim B."/>
        </authorList>
    </citation>
    <scope>NUCLEOTIDE SEQUENCE [LARGE SCALE GENOMIC DNA]</scope>
    <source>
        <strain evidence="6">1485E</strain>
    </source>
</reference>
<proteinExistence type="predicted"/>
<dbReference type="OrthoDB" id="9806864at2"/>
<organism evidence="5 6">
    <name type="scientific">Campylobacter iguaniorum</name>
    <dbReference type="NCBI Taxonomy" id="1244531"/>
    <lineage>
        <taxon>Bacteria</taxon>
        <taxon>Pseudomonadati</taxon>
        <taxon>Campylobacterota</taxon>
        <taxon>Epsilonproteobacteria</taxon>
        <taxon>Campylobacterales</taxon>
        <taxon>Campylobacteraceae</taxon>
        <taxon>Campylobacter</taxon>
    </lineage>
</organism>
<dbReference type="InterPro" id="IPR036388">
    <property type="entry name" value="WH-like_DNA-bd_sf"/>
</dbReference>
<dbReference type="GO" id="GO:0003677">
    <property type="term" value="F:DNA binding"/>
    <property type="evidence" value="ECO:0007669"/>
    <property type="project" value="UniProtKB-KW"/>
</dbReference>
<dbReference type="PANTHER" id="PTHR42756">
    <property type="entry name" value="TRANSCRIPTIONAL REGULATOR, MARR"/>
    <property type="match status" value="1"/>
</dbReference>
<dbReference type="eggNOG" id="COG1846">
    <property type="taxonomic scope" value="Bacteria"/>
</dbReference>
<dbReference type="STRING" id="1244531.CIG2463D_1829"/>
<dbReference type="PROSITE" id="PS01117">
    <property type="entry name" value="HTH_MARR_1"/>
    <property type="match status" value="1"/>
</dbReference>
<dbReference type="EMBL" id="CP009043">
    <property type="protein sequence ID" value="AII15450.1"/>
    <property type="molecule type" value="Genomic_DNA"/>
</dbReference>
<dbReference type="RefSeq" id="WP_038455331.1">
    <property type="nucleotide sequence ID" value="NZ_CP009043.1"/>
</dbReference>
<protein>
    <submittedName>
        <fullName evidence="5">Transcriptional regulator, MarR family</fullName>
    </submittedName>
</protein>
<dbReference type="PROSITE" id="PS50995">
    <property type="entry name" value="HTH_MARR_2"/>
    <property type="match status" value="1"/>
</dbReference>
<gene>
    <name evidence="5" type="ORF">CIG1485E_1634</name>
</gene>
<name>A0A076FB31_9BACT</name>
<dbReference type="HOGENOM" id="CLU_083287_18_3_7"/>
<dbReference type="InterPro" id="IPR000835">
    <property type="entry name" value="HTH_MarR-typ"/>
</dbReference>
<dbReference type="InterPro" id="IPR023187">
    <property type="entry name" value="Tscrpt_reg_MarR-type_CS"/>
</dbReference>
<dbReference type="InterPro" id="IPR036390">
    <property type="entry name" value="WH_DNA-bd_sf"/>
</dbReference>
<sequence>MKYKGGFLISQIKQLNGRIVAQILAKNNITAFTGAQGRILSVLWKQDNMPIQEIAAKTGLAKTTMTNMLDNMEKLGLISRTFDAKDRRKVLIVLSDEAKALENEYEKMSKEMSDIFYAGFSEPEIKIFEQNLQRILKNLEEKIN</sequence>
<dbReference type="KEGG" id="caj:CIG1485E_1634"/>
<keyword evidence="1" id="KW-0805">Transcription regulation</keyword>
<dbReference type="Pfam" id="PF01047">
    <property type="entry name" value="MarR"/>
    <property type="match status" value="1"/>
</dbReference>
<dbReference type="SMART" id="SM00347">
    <property type="entry name" value="HTH_MARR"/>
    <property type="match status" value="1"/>
</dbReference>
<dbReference type="PANTHER" id="PTHR42756:SF1">
    <property type="entry name" value="TRANSCRIPTIONAL REPRESSOR OF EMRAB OPERON"/>
    <property type="match status" value="1"/>
</dbReference>
<evidence type="ECO:0000256" key="2">
    <source>
        <dbReference type="ARBA" id="ARBA00023125"/>
    </source>
</evidence>
<evidence type="ECO:0000259" key="4">
    <source>
        <dbReference type="PROSITE" id="PS50995"/>
    </source>
</evidence>
<dbReference type="CDD" id="cd00090">
    <property type="entry name" value="HTH_ARSR"/>
    <property type="match status" value="1"/>
</dbReference>
<dbReference type="GO" id="GO:0003700">
    <property type="term" value="F:DNA-binding transcription factor activity"/>
    <property type="evidence" value="ECO:0007669"/>
    <property type="project" value="InterPro"/>
</dbReference>
<dbReference type="SUPFAM" id="SSF46785">
    <property type="entry name" value="Winged helix' DNA-binding domain"/>
    <property type="match status" value="1"/>
</dbReference>
<evidence type="ECO:0000256" key="1">
    <source>
        <dbReference type="ARBA" id="ARBA00023015"/>
    </source>
</evidence>
<feature type="domain" description="HTH marR-type" evidence="4">
    <location>
        <begin position="1"/>
        <end position="137"/>
    </location>
</feature>
<dbReference type="PRINTS" id="PR00598">
    <property type="entry name" value="HTHMARR"/>
</dbReference>
<dbReference type="Proteomes" id="UP000028486">
    <property type="component" value="Chromosome"/>
</dbReference>
<dbReference type="Gene3D" id="1.10.10.10">
    <property type="entry name" value="Winged helix-like DNA-binding domain superfamily/Winged helix DNA-binding domain"/>
    <property type="match status" value="1"/>
</dbReference>
<evidence type="ECO:0000313" key="6">
    <source>
        <dbReference type="Proteomes" id="UP000028486"/>
    </source>
</evidence>
<evidence type="ECO:0000313" key="5">
    <source>
        <dbReference type="EMBL" id="AII15450.1"/>
    </source>
</evidence>
<dbReference type="AlphaFoldDB" id="A0A076FB31"/>
<dbReference type="InterPro" id="IPR011991">
    <property type="entry name" value="ArsR-like_HTH"/>
</dbReference>
<keyword evidence="3" id="KW-0804">Transcription</keyword>
<keyword evidence="2" id="KW-0238">DNA-binding</keyword>
<accession>A0A076FB31</accession>
<keyword evidence="6" id="KW-1185">Reference proteome</keyword>